<keyword evidence="3" id="KW-1185">Reference proteome</keyword>
<reference evidence="2 3" key="1">
    <citation type="journal article" date="2019" name="Sci. Rep.">
        <title>Comparative genomics of chytrid fungi reveal insights into the obligate biotrophic and pathogenic lifestyle of Synchytrium endobioticum.</title>
        <authorList>
            <person name="van de Vossenberg B.T.L.H."/>
            <person name="Warris S."/>
            <person name="Nguyen H.D.T."/>
            <person name="van Gent-Pelzer M.P.E."/>
            <person name="Joly D.L."/>
            <person name="van de Geest H.C."/>
            <person name="Bonants P.J.M."/>
            <person name="Smith D.S."/>
            <person name="Levesque C.A."/>
            <person name="van der Lee T.A.J."/>
        </authorList>
    </citation>
    <scope>NUCLEOTIDE SEQUENCE [LARGE SCALE GENOMIC DNA]</scope>
    <source>
        <strain evidence="2 3">CBS 675.73</strain>
    </source>
</reference>
<dbReference type="Pfam" id="PF11901">
    <property type="entry name" value="DM9"/>
    <property type="match status" value="2"/>
</dbReference>
<evidence type="ECO:0000313" key="3">
    <source>
        <dbReference type="Proteomes" id="UP000320333"/>
    </source>
</evidence>
<dbReference type="Proteomes" id="UP000320333">
    <property type="component" value="Unassembled WGS sequence"/>
</dbReference>
<dbReference type="EMBL" id="QEAP01000635">
    <property type="protein sequence ID" value="TPX63035.1"/>
    <property type="molecule type" value="Genomic_DNA"/>
</dbReference>
<dbReference type="AlphaFoldDB" id="A0A507EI20"/>
<protein>
    <submittedName>
        <fullName evidence="2">Uncharacterized protein</fullName>
    </submittedName>
</protein>
<organism evidence="2 3">
    <name type="scientific">Chytriomyces confervae</name>
    <dbReference type="NCBI Taxonomy" id="246404"/>
    <lineage>
        <taxon>Eukaryota</taxon>
        <taxon>Fungi</taxon>
        <taxon>Fungi incertae sedis</taxon>
        <taxon>Chytridiomycota</taxon>
        <taxon>Chytridiomycota incertae sedis</taxon>
        <taxon>Chytridiomycetes</taxon>
        <taxon>Chytridiales</taxon>
        <taxon>Chytriomycetaceae</taxon>
        <taxon>Chytriomyces</taxon>
    </lineage>
</organism>
<dbReference type="SMART" id="SM00696">
    <property type="entry name" value="DM9"/>
    <property type="match status" value="2"/>
</dbReference>
<dbReference type="PANTHER" id="PTHR31649">
    <property type="entry name" value="AGAP009604-PA"/>
    <property type="match status" value="1"/>
</dbReference>
<sequence>MSEWHDAPEDWSSPPSRPATAQPAEHPVTVEDVEAAEMNPWADRTQQQQQNHNEPTKTETVLVDNNLPNTIPFDTANVSTENLETPPLVFADLDVGNESIHDGNTDPWGVPIAPFRPQPIESIASTTPSSQQMQSDAPNSMVFWKKFKGPFLPSEAISIGRDTDGSSLFATRAPWKGGLHVGKGRNNGGCYISWGGKEVLLGHEAEYEVLCGVAEGIEWIPQNGLVSAGLVSGDRLIEGGHEENGTPLFIGFCETYFHGTQVGKCGPHISGVNYPYAGKECNVKQYKIAAYARVLEMDDTTTDDPSIVESESTAQYSTEALSSGAPIVYWRAASKTLPHDAIRLGRDIDGTPLYAGRAKVSGGGVQVGKIRGGEACYIPYGGRELTFKKGFEVLCGDSRVIDLEEVEGKIPLMKIADLKPIEAGSEANGMPLYIAIHEAFGTIQIGKCSPSLPGCHFSYNGKEHIGAKFRMVVYH</sequence>
<evidence type="ECO:0000256" key="1">
    <source>
        <dbReference type="SAM" id="MobiDB-lite"/>
    </source>
</evidence>
<feature type="compositionally biased region" description="Polar residues" evidence="1">
    <location>
        <begin position="44"/>
        <end position="53"/>
    </location>
</feature>
<dbReference type="InterPro" id="IPR006616">
    <property type="entry name" value="DM9_repeat"/>
</dbReference>
<feature type="region of interest" description="Disordered" evidence="1">
    <location>
        <begin position="1"/>
        <end position="56"/>
    </location>
</feature>
<name>A0A507EI20_9FUNG</name>
<evidence type="ECO:0000313" key="2">
    <source>
        <dbReference type="EMBL" id="TPX63035.1"/>
    </source>
</evidence>
<proteinExistence type="predicted"/>
<dbReference type="PANTHER" id="PTHR31649:SF1">
    <property type="entry name" value="FARNESOIC ACID O-METHYL TRANSFERASE DOMAIN-CONTAINING PROTEIN"/>
    <property type="match status" value="1"/>
</dbReference>
<accession>A0A507EI20</accession>
<dbReference type="OrthoDB" id="2148895at2759"/>
<comment type="caution">
    <text evidence="2">The sequence shown here is derived from an EMBL/GenBank/DDBJ whole genome shotgun (WGS) entry which is preliminary data.</text>
</comment>
<gene>
    <name evidence="2" type="ORF">CcCBS67573_g08786</name>
</gene>